<dbReference type="AlphaFoldDB" id="A0AAD6XZQ8"/>
<dbReference type="CDD" id="cd11296">
    <property type="entry name" value="O-FucT_like"/>
    <property type="match status" value="1"/>
</dbReference>
<name>A0AAD6XZQ8_9AGAR</name>
<evidence type="ECO:0000313" key="1">
    <source>
        <dbReference type="EMBL" id="KAJ7192426.1"/>
    </source>
</evidence>
<sequence length="443" mass="48842">MGASSVFGSSRRLNTHAILDLFRLNNLLQELLLDAHLAYLSDRAFVFADFIPRAHAPLPDIIPHANMRHFLRIPLPALLSGPIAGGPLSARGDDTVLRRAVSEEYFDLVCPKEERVEVGYHEVMGELGIDDKTEGDERMARWAQRLREESAMCVVVTGGSVFPWWFTGGWQVLSIWPGYSTSPFLSLFAWSPIVTEALYHNFDLLTSSAPATPPSYLHPSPHSPQTQNPFERFPPLSASASFIPGLLAMHIRRGDYSYHCPGLADWGSEYTTTIPEGYTGYPALPDYLDVPAVEGETGEQVEGEGEEGKRRHDAALRHCWPSIEDIVRKARDVRLSQLPSLFSNFTTATASKLDVIYISTNADPLFIHTLSTLLLADGWLKVTSTLDMERNLTPEAGAVNTAVDMAVLSAAEVFIGNGFSSLTSNVVQIRLGAGREVGSVRFW</sequence>
<evidence type="ECO:0000313" key="2">
    <source>
        <dbReference type="Proteomes" id="UP001219525"/>
    </source>
</evidence>
<gene>
    <name evidence="1" type="ORF">GGX14DRAFT_380086</name>
</gene>
<dbReference type="Gene3D" id="3.40.50.11350">
    <property type="match status" value="1"/>
</dbReference>
<proteinExistence type="predicted"/>
<organism evidence="1 2">
    <name type="scientific">Mycena pura</name>
    <dbReference type="NCBI Taxonomy" id="153505"/>
    <lineage>
        <taxon>Eukaryota</taxon>
        <taxon>Fungi</taxon>
        <taxon>Dikarya</taxon>
        <taxon>Basidiomycota</taxon>
        <taxon>Agaricomycotina</taxon>
        <taxon>Agaricomycetes</taxon>
        <taxon>Agaricomycetidae</taxon>
        <taxon>Agaricales</taxon>
        <taxon>Marasmiineae</taxon>
        <taxon>Mycenaceae</taxon>
        <taxon>Mycena</taxon>
    </lineage>
</organism>
<dbReference type="EMBL" id="JARJCW010000120">
    <property type="protein sequence ID" value="KAJ7192426.1"/>
    <property type="molecule type" value="Genomic_DNA"/>
</dbReference>
<protein>
    <submittedName>
        <fullName evidence="1">Uncharacterized protein</fullName>
    </submittedName>
</protein>
<keyword evidence="2" id="KW-1185">Reference proteome</keyword>
<dbReference type="Proteomes" id="UP001219525">
    <property type="component" value="Unassembled WGS sequence"/>
</dbReference>
<comment type="caution">
    <text evidence="1">The sequence shown here is derived from an EMBL/GenBank/DDBJ whole genome shotgun (WGS) entry which is preliminary data.</text>
</comment>
<reference evidence="1" key="1">
    <citation type="submission" date="2023-03" db="EMBL/GenBank/DDBJ databases">
        <title>Massive genome expansion in bonnet fungi (Mycena s.s.) driven by repeated elements and novel gene families across ecological guilds.</title>
        <authorList>
            <consortium name="Lawrence Berkeley National Laboratory"/>
            <person name="Harder C.B."/>
            <person name="Miyauchi S."/>
            <person name="Viragh M."/>
            <person name="Kuo A."/>
            <person name="Thoen E."/>
            <person name="Andreopoulos B."/>
            <person name="Lu D."/>
            <person name="Skrede I."/>
            <person name="Drula E."/>
            <person name="Henrissat B."/>
            <person name="Morin E."/>
            <person name="Kohler A."/>
            <person name="Barry K."/>
            <person name="LaButti K."/>
            <person name="Morin E."/>
            <person name="Salamov A."/>
            <person name="Lipzen A."/>
            <person name="Mereny Z."/>
            <person name="Hegedus B."/>
            <person name="Baldrian P."/>
            <person name="Stursova M."/>
            <person name="Weitz H."/>
            <person name="Taylor A."/>
            <person name="Grigoriev I.V."/>
            <person name="Nagy L.G."/>
            <person name="Martin F."/>
            <person name="Kauserud H."/>
        </authorList>
    </citation>
    <scope>NUCLEOTIDE SEQUENCE</scope>
    <source>
        <strain evidence="1">9144</strain>
    </source>
</reference>
<accession>A0AAD6XZQ8</accession>